<dbReference type="EMBL" id="PQVF01000001">
    <property type="protein sequence ID" value="POY39313.1"/>
    <property type="molecule type" value="Genomic_DNA"/>
</dbReference>
<evidence type="ECO:0000313" key="1">
    <source>
        <dbReference type="EMBL" id="POY39313.1"/>
    </source>
</evidence>
<comment type="caution">
    <text evidence="1">The sequence shown here is derived from an EMBL/GenBank/DDBJ whole genome shotgun (WGS) entry which is preliminary data.</text>
</comment>
<proteinExistence type="predicted"/>
<accession>A0A2S5AB39</accession>
<protein>
    <submittedName>
        <fullName evidence="1">Uncharacterized protein</fullName>
    </submittedName>
</protein>
<reference evidence="1 2" key="1">
    <citation type="submission" date="2018-01" db="EMBL/GenBank/DDBJ databases">
        <authorList>
            <person name="Gaut B.S."/>
            <person name="Morton B.R."/>
            <person name="Clegg M.T."/>
            <person name="Duvall M.R."/>
        </authorList>
    </citation>
    <scope>NUCLEOTIDE SEQUENCE [LARGE SCALE GENOMIC DNA]</scope>
    <source>
        <strain evidence="1 2">HR-AV</strain>
    </source>
</reference>
<name>A0A2S5AB39_9SPHI</name>
<evidence type="ECO:0000313" key="2">
    <source>
        <dbReference type="Proteomes" id="UP000236893"/>
    </source>
</evidence>
<keyword evidence="2" id="KW-1185">Reference proteome</keyword>
<dbReference type="Proteomes" id="UP000236893">
    <property type="component" value="Unassembled WGS sequence"/>
</dbReference>
<sequence length="252" mass="29328">MQKHFKIFIMMVICVGLALNGRAQQISNYSDEFGADYEQAKDFLNKNAWIADSLRNYHVPATFAQAIIFPELVRFSVLRDQMETGGLKILYVSFGKDYADFSIGRFQMKPSFAEQLLTDIETHKLSKTFRSLLINKTLDEETQRRTVIKSLESLQKQVLYLAAFYQVCEQKFKSTKWASEDEKLRFYATAYNCGYRQTEKYIRQKQQQSYFSTSITGFGKKYNYASISAYYYQQSSNKETAQNVSLKPYSSN</sequence>
<gene>
    <name evidence="1" type="ORF">C3K47_02105</name>
</gene>
<dbReference type="RefSeq" id="WP_103787415.1">
    <property type="nucleotide sequence ID" value="NZ_PQVF01000001.1"/>
</dbReference>
<dbReference type="OrthoDB" id="982528at2"/>
<organism evidence="1 2">
    <name type="scientific">Solitalea longa</name>
    <dbReference type="NCBI Taxonomy" id="2079460"/>
    <lineage>
        <taxon>Bacteria</taxon>
        <taxon>Pseudomonadati</taxon>
        <taxon>Bacteroidota</taxon>
        <taxon>Sphingobacteriia</taxon>
        <taxon>Sphingobacteriales</taxon>
        <taxon>Sphingobacteriaceae</taxon>
        <taxon>Solitalea</taxon>
    </lineage>
</organism>
<dbReference type="AlphaFoldDB" id="A0A2S5AB39"/>